<dbReference type="UniPathway" id="UPA00988"/>
<dbReference type="GO" id="GO:0005737">
    <property type="term" value="C:cytoplasm"/>
    <property type="evidence" value="ECO:0007669"/>
    <property type="project" value="UniProtKB-SubCell"/>
</dbReference>
<keyword evidence="9" id="KW-0677">Repeat</keyword>
<dbReference type="InterPro" id="IPR036322">
    <property type="entry name" value="WD40_repeat_dom_sf"/>
</dbReference>
<accession>A0A3N4L319</accession>
<comment type="pathway">
    <text evidence="3">tRNA modification; 5-methoxycarbonylmethyl-2-thiouridine-tRNA biosynthesis.</text>
</comment>
<dbReference type="InParanoid" id="A0A3N4L319"/>
<dbReference type="FunCoup" id="A0A3N4L319">
    <property type="interactions" value="1098"/>
</dbReference>
<proteinExistence type="inferred from homology"/>
<feature type="repeat" description="WD" evidence="11">
    <location>
        <begin position="289"/>
        <end position="322"/>
    </location>
</feature>
<evidence type="ECO:0000256" key="12">
    <source>
        <dbReference type="SAM" id="MobiDB-lite"/>
    </source>
</evidence>
<sequence>MAHVDTEFIAIGANRNPTAADWSPSGLLAFGAGRCIALWNPLDLSHRGVHATLKGHADRVNVVRFLSSQPQDADILLTGSVDKTVRVWTPTPDGFKCAWASTDVHKGSINAIATCAANPNIFASADASGTIAVFSISISGDGAQVIRLQSFSTAPKFYPLTLALSTLPSSPTALLLAVAGSASSISLYIAPSASEKFTPQATLSGHENWIRSLTFTPESPNGEGDLILASASQDKYIRLWRVHAGEALPPATANDETKTYGLSNRLSNKAHKLRTDGGGVWSVTFEALLMGHEDWIYTTSWRPAGNGLQLLSASADSSLSIWTPEPESGIWLTTSRLGEISDTKGASTATGSVGGLWTGLWSPSGNTVAAFGKTGSWRLWHHDESSGRWLQGVGISGHVKEAMGVSWGKGGGYLLSTGLDQTTRLFSKWARDNQTSWHEFARPQIHGYDINAVVDLGKGRFISGAEEKLLRVFDEPKGVAGMLERMCGLKEESLDSMPDAANVPVLGLSNKAIEDDAPPTDLATTDPDALPASVPEESGAAPSSSLLDRLNHPPLEDHLCRHTLWPEHEKLYGHGYEISAVAASDDGTVVATACKASTGEHAVIRLYETAQWREVKPSLAAHVLTVTSLSFAPGGRKLLSVGRDRTWAVFENTGGSGFDGDWKLVERKEKGHARMILDGKWAPVEDIFATGGRDKIVRVWCRREGGWECTATLKFEVPVTAVDFYGTVVGGKCVLAVGLEDGGLEVYKVGAGGECTEADKVLFDQRVTPDKAVTQITWCPSEVDNGKLQMAVTSEDGSVRIYGLALVI</sequence>
<evidence type="ECO:0000256" key="6">
    <source>
        <dbReference type="ARBA" id="ARBA00022490"/>
    </source>
</evidence>
<dbReference type="GO" id="GO:0005634">
    <property type="term" value="C:nucleus"/>
    <property type="evidence" value="ECO:0007669"/>
    <property type="project" value="UniProtKB-SubCell"/>
</dbReference>
<evidence type="ECO:0000256" key="1">
    <source>
        <dbReference type="ARBA" id="ARBA00004123"/>
    </source>
</evidence>
<dbReference type="InterPro" id="IPR037289">
    <property type="entry name" value="Elp2"/>
</dbReference>
<evidence type="ECO:0000256" key="9">
    <source>
        <dbReference type="ARBA" id="ARBA00022737"/>
    </source>
</evidence>
<dbReference type="Gene3D" id="2.130.10.10">
    <property type="entry name" value="YVTN repeat-like/Quinoprotein amine dehydrogenase"/>
    <property type="match status" value="3"/>
</dbReference>
<evidence type="ECO:0000256" key="2">
    <source>
        <dbReference type="ARBA" id="ARBA00004496"/>
    </source>
</evidence>
<feature type="repeat" description="WD" evidence="11">
    <location>
        <begin position="669"/>
        <end position="700"/>
    </location>
</feature>
<comment type="subcellular location">
    <subcellularLocation>
        <location evidence="2">Cytoplasm</location>
    </subcellularLocation>
    <subcellularLocation>
        <location evidence="1">Nucleus</location>
    </subcellularLocation>
</comment>
<evidence type="ECO:0000313" key="13">
    <source>
        <dbReference type="EMBL" id="RPB16138.1"/>
    </source>
</evidence>
<evidence type="ECO:0000313" key="14">
    <source>
        <dbReference type="Proteomes" id="UP000277580"/>
    </source>
</evidence>
<comment type="similarity">
    <text evidence="4">Belongs to the WD repeat ELP2 family.</text>
</comment>
<name>A0A3N4L319_9PEZI</name>
<dbReference type="SUPFAM" id="SSF50978">
    <property type="entry name" value="WD40 repeat-like"/>
    <property type="match status" value="2"/>
</dbReference>
<feature type="compositionally biased region" description="Low complexity" evidence="12">
    <location>
        <begin position="519"/>
        <end position="532"/>
    </location>
</feature>
<feature type="repeat" description="WD" evidence="11">
    <location>
        <begin position="203"/>
        <end position="250"/>
    </location>
</feature>
<evidence type="ECO:0000256" key="3">
    <source>
        <dbReference type="ARBA" id="ARBA00005043"/>
    </source>
</evidence>
<evidence type="ECO:0000256" key="4">
    <source>
        <dbReference type="ARBA" id="ARBA00005881"/>
    </source>
</evidence>
<protein>
    <recommendedName>
        <fullName evidence="5">Elongator complex protein 2</fullName>
    </recommendedName>
</protein>
<dbReference type="GO" id="GO:0002098">
    <property type="term" value="P:tRNA wobble uridine modification"/>
    <property type="evidence" value="ECO:0007669"/>
    <property type="project" value="InterPro"/>
</dbReference>
<keyword evidence="7 11" id="KW-0853">WD repeat</keyword>
<organism evidence="13 14">
    <name type="scientific">Morchella conica CCBAS932</name>
    <dbReference type="NCBI Taxonomy" id="1392247"/>
    <lineage>
        <taxon>Eukaryota</taxon>
        <taxon>Fungi</taxon>
        <taxon>Dikarya</taxon>
        <taxon>Ascomycota</taxon>
        <taxon>Pezizomycotina</taxon>
        <taxon>Pezizomycetes</taxon>
        <taxon>Pezizales</taxon>
        <taxon>Morchellaceae</taxon>
        <taxon>Morchella</taxon>
    </lineage>
</organism>
<gene>
    <name evidence="13" type="ORF">P167DRAFT_557026</name>
</gene>
<evidence type="ECO:0000256" key="7">
    <source>
        <dbReference type="ARBA" id="ARBA00022574"/>
    </source>
</evidence>
<keyword evidence="6" id="KW-0963">Cytoplasm</keyword>
<evidence type="ECO:0000256" key="5">
    <source>
        <dbReference type="ARBA" id="ARBA00020267"/>
    </source>
</evidence>
<dbReference type="FunFam" id="2.130.10.10:FF:000400">
    <property type="entry name" value="Elongator acetyltransferase complex subunit 2"/>
    <property type="match status" value="1"/>
</dbReference>
<dbReference type="OrthoDB" id="27911at2759"/>
<feature type="repeat" description="WD" evidence="11">
    <location>
        <begin position="53"/>
        <end position="88"/>
    </location>
</feature>
<evidence type="ECO:0000256" key="8">
    <source>
        <dbReference type="ARBA" id="ARBA00022694"/>
    </source>
</evidence>
<dbReference type="PANTHER" id="PTHR44111">
    <property type="entry name" value="ELONGATOR COMPLEX PROTEIN 2"/>
    <property type="match status" value="1"/>
</dbReference>
<keyword evidence="8" id="KW-0819">tRNA processing</keyword>
<dbReference type="AlphaFoldDB" id="A0A3N4L319"/>
<keyword evidence="14" id="KW-1185">Reference proteome</keyword>
<evidence type="ECO:0000256" key="10">
    <source>
        <dbReference type="ARBA" id="ARBA00023242"/>
    </source>
</evidence>
<dbReference type="InterPro" id="IPR001680">
    <property type="entry name" value="WD40_rpt"/>
</dbReference>
<feature type="region of interest" description="Disordered" evidence="12">
    <location>
        <begin position="512"/>
        <end position="545"/>
    </location>
</feature>
<evidence type="ECO:0000256" key="11">
    <source>
        <dbReference type="PROSITE-ProRule" id="PRU00221"/>
    </source>
</evidence>
<dbReference type="GO" id="GO:0033588">
    <property type="term" value="C:elongator holoenzyme complex"/>
    <property type="evidence" value="ECO:0007669"/>
    <property type="project" value="InterPro"/>
</dbReference>
<dbReference type="EMBL" id="ML119110">
    <property type="protein sequence ID" value="RPB16138.1"/>
    <property type="molecule type" value="Genomic_DNA"/>
</dbReference>
<dbReference type="InterPro" id="IPR015943">
    <property type="entry name" value="WD40/YVTN_repeat-like_dom_sf"/>
</dbReference>
<keyword evidence="10" id="KW-0539">Nucleus</keyword>
<dbReference type="PROSITE" id="PS50082">
    <property type="entry name" value="WD_REPEATS_2"/>
    <property type="match status" value="4"/>
</dbReference>
<dbReference type="PROSITE" id="PS50294">
    <property type="entry name" value="WD_REPEATS_REGION"/>
    <property type="match status" value="4"/>
</dbReference>
<dbReference type="PANTHER" id="PTHR44111:SF1">
    <property type="entry name" value="ELONGATOR COMPLEX PROTEIN 2"/>
    <property type="match status" value="1"/>
</dbReference>
<dbReference type="Proteomes" id="UP000277580">
    <property type="component" value="Unassembled WGS sequence"/>
</dbReference>
<reference evidence="13 14" key="1">
    <citation type="journal article" date="2018" name="Nat. Ecol. Evol.">
        <title>Pezizomycetes genomes reveal the molecular basis of ectomycorrhizal truffle lifestyle.</title>
        <authorList>
            <person name="Murat C."/>
            <person name="Payen T."/>
            <person name="Noel B."/>
            <person name="Kuo A."/>
            <person name="Morin E."/>
            <person name="Chen J."/>
            <person name="Kohler A."/>
            <person name="Krizsan K."/>
            <person name="Balestrini R."/>
            <person name="Da Silva C."/>
            <person name="Montanini B."/>
            <person name="Hainaut M."/>
            <person name="Levati E."/>
            <person name="Barry K.W."/>
            <person name="Belfiori B."/>
            <person name="Cichocki N."/>
            <person name="Clum A."/>
            <person name="Dockter R.B."/>
            <person name="Fauchery L."/>
            <person name="Guy J."/>
            <person name="Iotti M."/>
            <person name="Le Tacon F."/>
            <person name="Lindquist E.A."/>
            <person name="Lipzen A."/>
            <person name="Malagnac F."/>
            <person name="Mello A."/>
            <person name="Molinier V."/>
            <person name="Miyauchi S."/>
            <person name="Poulain J."/>
            <person name="Riccioni C."/>
            <person name="Rubini A."/>
            <person name="Sitrit Y."/>
            <person name="Splivallo R."/>
            <person name="Traeger S."/>
            <person name="Wang M."/>
            <person name="Zifcakova L."/>
            <person name="Wipf D."/>
            <person name="Zambonelli A."/>
            <person name="Paolocci F."/>
            <person name="Nowrousian M."/>
            <person name="Ottonello S."/>
            <person name="Baldrian P."/>
            <person name="Spatafora J.W."/>
            <person name="Henrissat B."/>
            <person name="Nagy L.G."/>
            <person name="Aury J.M."/>
            <person name="Wincker P."/>
            <person name="Grigoriev I.V."/>
            <person name="Bonfante P."/>
            <person name="Martin F.M."/>
        </authorList>
    </citation>
    <scope>NUCLEOTIDE SEQUENCE [LARGE SCALE GENOMIC DNA]</scope>
    <source>
        <strain evidence="13 14">CCBAS932</strain>
    </source>
</reference>
<dbReference type="Pfam" id="PF00400">
    <property type="entry name" value="WD40"/>
    <property type="match status" value="5"/>
</dbReference>
<dbReference type="STRING" id="1392247.A0A3N4L319"/>
<dbReference type="SMART" id="SM00320">
    <property type="entry name" value="WD40"/>
    <property type="match status" value="13"/>
</dbReference>